<feature type="region of interest" description="Disordered" evidence="1">
    <location>
        <begin position="82"/>
        <end position="109"/>
    </location>
</feature>
<feature type="region of interest" description="Disordered" evidence="1">
    <location>
        <begin position="134"/>
        <end position="170"/>
    </location>
</feature>
<evidence type="ECO:0000313" key="2">
    <source>
        <dbReference type="EMBL" id="PNH03951.1"/>
    </source>
</evidence>
<comment type="caution">
    <text evidence="2">The sequence shown here is derived from an EMBL/GenBank/DDBJ whole genome shotgun (WGS) entry which is preliminary data.</text>
</comment>
<proteinExistence type="predicted"/>
<dbReference type="AlphaFoldDB" id="A0A2J7ZUK0"/>
<feature type="region of interest" description="Disordered" evidence="1">
    <location>
        <begin position="469"/>
        <end position="488"/>
    </location>
</feature>
<feature type="compositionally biased region" description="Basic residues" evidence="1">
    <location>
        <begin position="82"/>
        <end position="91"/>
    </location>
</feature>
<evidence type="ECO:0000313" key="3">
    <source>
        <dbReference type="Proteomes" id="UP000236333"/>
    </source>
</evidence>
<dbReference type="EMBL" id="PGGS01000441">
    <property type="protein sequence ID" value="PNH03951.1"/>
    <property type="molecule type" value="Genomic_DNA"/>
</dbReference>
<accession>A0A2J7ZUK0</accession>
<keyword evidence="3" id="KW-1185">Reference proteome</keyword>
<dbReference type="Proteomes" id="UP000236333">
    <property type="component" value="Unassembled WGS sequence"/>
</dbReference>
<gene>
    <name evidence="2" type="ORF">TSOC_009944</name>
</gene>
<reference evidence="2 3" key="1">
    <citation type="journal article" date="2017" name="Mol. Biol. Evol.">
        <title>The 4-celled Tetrabaena socialis nuclear genome reveals the essential components for genetic control of cell number at the origin of multicellularity in the volvocine lineage.</title>
        <authorList>
            <person name="Featherston J."/>
            <person name="Arakaki Y."/>
            <person name="Hanschen E.R."/>
            <person name="Ferris P.J."/>
            <person name="Michod R.E."/>
            <person name="Olson B.J.S.C."/>
            <person name="Nozaki H."/>
            <person name="Durand P.M."/>
        </authorList>
    </citation>
    <scope>NUCLEOTIDE SEQUENCE [LARGE SCALE GENOMIC DNA]</scope>
    <source>
        <strain evidence="2 3">NIES-571</strain>
    </source>
</reference>
<name>A0A2J7ZUK0_9CHLO</name>
<evidence type="ECO:0000256" key="1">
    <source>
        <dbReference type="SAM" id="MobiDB-lite"/>
    </source>
</evidence>
<organism evidence="2 3">
    <name type="scientific">Tetrabaena socialis</name>
    <dbReference type="NCBI Taxonomy" id="47790"/>
    <lineage>
        <taxon>Eukaryota</taxon>
        <taxon>Viridiplantae</taxon>
        <taxon>Chlorophyta</taxon>
        <taxon>core chlorophytes</taxon>
        <taxon>Chlorophyceae</taxon>
        <taxon>CS clade</taxon>
        <taxon>Chlamydomonadales</taxon>
        <taxon>Tetrabaenaceae</taxon>
        <taxon>Tetrabaena</taxon>
    </lineage>
</organism>
<dbReference type="OrthoDB" id="551728at2759"/>
<sequence length="555" mass="56762">MSRCSDKLLLLNLLSPDRATGSGPVRRFPSGFWATFNLWWHGEFARQGQRPSSMAISKWHTDNAFLVWGDQAVNYAETQRHANRMKCRRSGAHLQSKRGGQDEDDDDAEDDCLMDTAVVDRDNAPTAAMMLDTAADSSSGASGASPAAAAGPPLARARSSRRGLDLSAHSDPPGAVFGGLALGMYSDPPRAPAGLGGALAYLNADSDVPAPAAAAPSCPEPLASPLLLGCGGGGPAYVKLECSPPWMQPDPTGPMNALGPLSGPASSLSGGLSWDSSFSVVGQPAGTSAGYPLQYCSSFSGAVYGAAPRAARGPKRVRPALECGASDAAAAPESYLRTNPFGELSAAAGASAGLQAASAPPAALDAAALLGHGGAAMSHMSYMPPPPVAAFTLALHMQQQPPQQQQQQQVDEPGVAPAWMRNAAAELETLLAELGIGCPPAGQQQQQDQQHEQALAAAAAPLLRSALHSSEPLSLPPPRPQRGGGGGMDALLTRGLGRLDAARGGNGMSIEQVREQLLRRGGGGGGGSGCSSLPRTSGLEGLMAIDSMPIEALLV</sequence>
<protein>
    <submittedName>
        <fullName evidence="2">Uncharacterized protein</fullName>
    </submittedName>
</protein>
<feature type="compositionally biased region" description="Low complexity" evidence="1">
    <location>
        <begin position="134"/>
        <end position="157"/>
    </location>
</feature>